<dbReference type="SUPFAM" id="SSF58104">
    <property type="entry name" value="Methyl-accepting chemotaxis protein (MCP) signaling domain"/>
    <property type="match status" value="1"/>
</dbReference>
<dbReference type="PROSITE" id="PS50885">
    <property type="entry name" value="HAMP"/>
    <property type="match status" value="1"/>
</dbReference>
<evidence type="ECO:0000256" key="6">
    <source>
        <dbReference type="SAM" id="Coils"/>
    </source>
</evidence>
<dbReference type="SMART" id="SM00304">
    <property type="entry name" value="HAMP"/>
    <property type="match status" value="1"/>
</dbReference>
<name>A0A2Z4PQM4_9GAMM</name>
<dbReference type="InterPro" id="IPR003660">
    <property type="entry name" value="HAMP_dom"/>
</dbReference>
<dbReference type="AlphaFoldDB" id="A0A2Z4PQM4"/>
<evidence type="ECO:0000256" key="3">
    <source>
        <dbReference type="ARBA" id="ARBA00023224"/>
    </source>
</evidence>
<dbReference type="CDD" id="cd06225">
    <property type="entry name" value="HAMP"/>
    <property type="match status" value="1"/>
</dbReference>
<dbReference type="Proteomes" id="UP000249898">
    <property type="component" value="Chromosome"/>
</dbReference>
<keyword evidence="7" id="KW-1133">Transmembrane helix</keyword>
<comment type="subcellular location">
    <subcellularLocation>
        <location evidence="1">Cell inner membrane</location>
        <topology evidence="1">Multi-pass membrane protein</topology>
    </subcellularLocation>
</comment>
<dbReference type="EMBL" id="CP016181">
    <property type="protein sequence ID" value="AWX99353.1"/>
    <property type="molecule type" value="Genomic_DNA"/>
</dbReference>
<feature type="domain" description="HAMP" evidence="10">
    <location>
        <begin position="208"/>
        <end position="262"/>
    </location>
</feature>
<dbReference type="CDD" id="cd11386">
    <property type="entry name" value="MCP_signal"/>
    <property type="match status" value="1"/>
</dbReference>
<dbReference type="FunFam" id="1.10.287.950:FF:000001">
    <property type="entry name" value="Methyl-accepting chemotaxis sensory transducer"/>
    <property type="match status" value="1"/>
</dbReference>
<feature type="transmembrane region" description="Helical" evidence="7">
    <location>
        <begin position="12"/>
        <end position="36"/>
    </location>
</feature>
<dbReference type="InterPro" id="IPR004089">
    <property type="entry name" value="MCPsignal_dom"/>
</dbReference>
<dbReference type="Pfam" id="PF00672">
    <property type="entry name" value="HAMP"/>
    <property type="match status" value="1"/>
</dbReference>
<dbReference type="Pfam" id="PF00015">
    <property type="entry name" value="MCPsignal"/>
    <property type="match status" value="1"/>
</dbReference>
<comment type="similarity">
    <text evidence="4">Belongs to the methyl-accepting chemotaxis (MCP) protein family.</text>
</comment>
<sequence length="539" mass="58778">MGIFHTIRGRYTIAFGGLALIFLIVVVSTEVLIGYLQNSIGKYATGTALVQNADRDLYQSRLALATLVFTKKVLSDSSLEDTVLSNAQQAHDRMQQFRKLTSDIPEITDFLTDFDNSYNRWHSRSLDIIDMVKQGNNNTAMIGFVGANQTDFINLRSLYDHSEELIAEHAATENEHIDAYANKFKLIVAILAVVVLIVSVSLAWFAPRNISRAIKRVTLGVHEISAGDGDLTRRINSTKRDETGELSRELDGFVDKLGRLIGEVRVGCEHIRQEMHGLGESATTSAKLSERQHQSLDFIVTAVEEMGGATRDVAQNAASTVEEVESLSHSADDGVKQLNNSIQQLDDLANQINNAASVIGQLSERSDKIASVLDVILGISEQTNLLALNAAIEAARAGEQGRGFAVVADEVRNLASKTQASTEDIQKMINDLQSGVSNAVSAITESVNMVGSSVSLSQKTVESIVLVKQSAGRIYDFTAQTASATEEQSKVTDEINENLSSLSSMSKEVLEISRRISHSVQETLTNSDELADQVKRFTV</sequence>
<feature type="coiled-coil region" evidence="6">
    <location>
        <begin position="335"/>
        <end position="365"/>
    </location>
</feature>
<keyword evidence="7" id="KW-0812">Transmembrane</keyword>
<keyword evidence="6" id="KW-0175">Coiled coil</keyword>
<evidence type="ECO:0000313" key="12">
    <source>
        <dbReference type="Proteomes" id="UP000249898"/>
    </source>
</evidence>
<accession>A0A2Z4PQM4</accession>
<dbReference type="PROSITE" id="PS50192">
    <property type="entry name" value="T_SNARE"/>
    <property type="match status" value="1"/>
</dbReference>
<dbReference type="SMART" id="SM00283">
    <property type="entry name" value="MA"/>
    <property type="match status" value="1"/>
</dbReference>
<evidence type="ECO:0000259" key="10">
    <source>
        <dbReference type="PROSITE" id="PS50885"/>
    </source>
</evidence>
<evidence type="ECO:0000256" key="5">
    <source>
        <dbReference type="PROSITE-ProRule" id="PRU00284"/>
    </source>
</evidence>
<evidence type="ECO:0000313" key="11">
    <source>
        <dbReference type="EMBL" id="AWX99353.1"/>
    </source>
</evidence>
<dbReference type="GO" id="GO:0007165">
    <property type="term" value="P:signal transduction"/>
    <property type="evidence" value="ECO:0007669"/>
    <property type="project" value="UniProtKB-KW"/>
</dbReference>
<keyword evidence="3 5" id="KW-0807">Transducer</keyword>
<dbReference type="PROSITE" id="PS50111">
    <property type="entry name" value="CHEMOTAXIS_TRANSDUC_2"/>
    <property type="match status" value="1"/>
</dbReference>
<organism evidence="11 12">
    <name type="scientific">Marinomonas primoryensis</name>
    <dbReference type="NCBI Taxonomy" id="178399"/>
    <lineage>
        <taxon>Bacteria</taxon>
        <taxon>Pseudomonadati</taxon>
        <taxon>Pseudomonadota</taxon>
        <taxon>Gammaproteobacteria</taxon>
        <taxon>Oceanospirillales</taxon>
        <taxon>Oceanospirillaceae</taxon>
        <taxon>Marinomonas</taxon>
    </lineage>
</organism>
<protein>
    <submittedName>
        <fullName evidence="11">Chemotaxis protein</fullName>
    </submittedName>
</protein>
<evidence type="ECO:0000256" key="2">
    <source>
        <dbReference type="ARBA" id="ARBA00022519"/>
    </source>
</evidence>
<evidence type="ECO:0000256" key="7">
    <source>
        <dbReference type="SAM" id="Phobius"/>
    </source>
</evidence>
<keyword evidence="2" id="KW-1003">Cell membrane</keyword>
<reference evidence="11 12" key="1">
    <citation type="submission" date="2016-06" db="EMBL/GenBank/DDBJ databases">
        <title>The sequenced genome of the ice-adhering bacterium Marinomonas primoryensis, from Antarctica.</title>
        <authorList>
            <person name="Graham L."/>
            <person name="Vance T.D.R."/>
            <person name="Davies P.L."/>
        </authorList>
    </citation>
    <scope>NUCLEOTIDE SEQUENCE [LARGE SCALE GENOMIC DNA]</scope>
    <source>
        <strain evidence="11 12">AceL</strain>
    </source>
</reference>
<proteinExistence type="inferred from homology"/>
<feature type="domain" description="T-SNARE coiled-coil homology" evidence="9">
    <location>
        <begin position="454"/>
        <end position="516"/>
    </location>
</feature>
<dbReference type="GO" id="GO:0006935">
    <property type="term" value="P:chemotaxis"/>
    <property type="evidence" value="ECO:0007669"/>
    <property type="project" value="InterPro"/>
</dbReference>
<dbReference type="GO" id="GO:0005886">
    <property type="term" value="C:plasma membrane"/>
    <property type="evidence" value="ECO:0007669"/>
    <property type="project" value="UniProtKB-SubCell"/>
</dbReference>
<dbReference type="Gene3D" id="1.10.287.950">
    <property type="entry name" value="Methyl-accepting chemotaxis protein"/>
    <property type="match status" value="1"/>
</dbReference>
<dbReference type="RefSeq" id="WP_112136030.1">
    <property type="nucleotide sequence ID" value="NZ_CP016181.1"/>
</dbReference>
<dbReference type="PANTHER" id="PTHR32089">
    <property type="entry name" value="METHYL-ACCEPTING CHEMOTAXIS PROTEIN MCPB"/>
    <property type="match status" value="1"/>
</dbReference>
<dbReference type="InterPro" id="IPR004090">
    <property type="entry name" value="Chemotax_Me-accpt_rcpt"/>
</dbReference>
<dbReference type="PANTHER" id="PTHR32089:SF112">
    <property type="entry name" value="LYSOZYME-LIKE PROTEIN-RELATED"/>
    <property type="match status" value="1"/>
</dbReference>
<dbReference type="InterPro" id="IPR000727">
    <property type="entry name" value="T_SNARE_dom"/>
</dbReference>
<dbReference type="OrthoDB" id="2489132at2"/>
<evidence type="ECO:0000259" key="9">
    <source>
        <dbReference type="PROSITE" id="PS50192"/>
    </source>
</evidence>
<gene>
    <name evidence="11" type="ORF">A8139_04540</name>
</gene>
<keyword evidence="7" id="KW-0472">Membrane</keyword>
<feature type="transmembrane region" description="Helical" evidence="7">
    <location>
        <begin position="186"/>
        <end position="206"/>
    </location>
</feature>
<evidence type="ECO:0000259" key="8">
    <source>
        <dbReference type="PROSITE" id="PS50111"/>
    </source>
</evidence>
<evidence type="ECO:0000256" key="4">
    <source>
        <dbReference type="ARBA" id="ARBA00029447"/>
    </source>
</evidence>
<evidence type="ECO:0000256" key="1">
    <source>
        <dbReference type="ARBA" id="ARBA00004429"/>
    </source>
</evidence>
<dbReference type="PRINTS" id="PR00260">
    <property type="entry name" value="CHEMTRNSDUCR"/>
</dbReference>
<feature type="domain" description="Methyl-accepting transducer" evidence="8">
    <location>
        <begin position="267"/>
        <end position="503"/>
    </location>
</feature>
<dbReference type="GO" id="GO:0004888">
    <property type="term" value="F:transmembrane signaling receptor activity"/>
    <property type="evidence" value="ECO:0007669"/>
    <property type="project" value="InterPro"/>
</dbReference>
<keyword evidence="2" id="KW-0997">Cell inner membrane</keyword>